<evidence type="ECO:0000313" key="4">
    <source>
        <dbReference type="Proteomes" id="UP000078595"/>
    </source>
</evidence>
<dbReference type="OrthoDB" id="2565023at2759"/>
<proteinExistence type="predicted"/>
<reference evidence="2" key="1">
    <citation type="submission" date="2013-07" db="EMBL/GenBank/DDBJ databases">
        <title>The Genome Sequence of Cryptococcus dejecticola CBS10117.</title>
        <authorList>
            <consortium name="The Broad Institute Genome Sequencing Platform"/>
            <person name="Cuomo C."/>
            <person name="Litvintseva A."/>
            <person name="Chen Y."/>
            <person name="Heitman J."/>
            <person name="Sun S."/>
            <person name="Springer D."/>
            <person name="Dromer F."/>
            <person name="Young S.K."/>
            <person name="Zeng Q."/>
            <person name="Gargeya S."/>
            <person name="Fitzgerald M."/>
            <person name="Abouelleil A."/>
            <person name="Alvarado L."/>
            <person name="Berlin A.M."/>
            <person name="Chapman S.B."/>
            <person name="Dewar J."/>
            <person name="Goldberg J."/>
            <person name="Griggs A."/>
            <person name="Gujja S."/>
            <person name="Hansen M."/>
            <person name="Howarth C."/>
            <person name="Imamovic A."/>
            <person name="Larimer J."/>
            <person name="McCowan C."/>
            <person name="Murphy C."/>
            <person name="Pearson M."/>
            <person name="Priest M."/>
            <person name="Roberts A."/>
            <person name="Saif S."/>
            <person name="Shea T."/>
            <person name="Sykes S."/>
            <person name="Wortman J."/>
            <person name="Nusbaum C."/>
            <person name="Birren B."/>
        </authorList>
    </citation>
    <scope>NUCLEOTIDE SEQUENCE [LARGE SCALE GENOMIC DNA]</scope>
    <source>
        <strain evidence="2">CBS 10117</strain>
    </source>
</reference>
<evidence type="ECO:0000313" key="3">
    <source>
        <dbReference type="EMBL" id="WWC59466.1"/>
    </source>
</evidence>
<dbReference type="Proteomes" id="UP000078595">
    <property type="component" value="Chromosome 2"/>
</dbReference>
<feature type="compositionally biased region" description="Low complexity" evidence="1">
    <location>
        <begin position="63"/>
        <end position="78"/>
    </location>
</feature>
<keyword evidence="4" id="KW-1185">Reference proteome</keyword>
<reference evidence="3" key="3">
    <citation type="submission" date="2024-02" db="EMBL/GenBank/DDBJ databases">
        <title>Comparative genomics of Cryptococcus and Kwoniella reveals pathogenesis evolution and contrasting modes of karyotype evolution via chromosome fusion or intercentromeric recombination.</title>
        <authorList>
            <person name="Coelho M.A."/>
            <person name="David-Palma M."/>
            <person name="Shea T."/>
            <person name="Bowers K."/>
            <person name="McGinley-Smith S."/>
            <person name="Mohammad A.W."/>
            <person name="Gnirke A."/>
            <person name="Yurkov A.M."/>
            <person name="Nowrousian M."/>
            <person name="Sun S."/>
            <person name="Cuomo C.A."/>
            <person name="Heitman J."/>
        </authorList>
    </citation>
    <scope>NUCLEOTIDE SEQUENCE</scope>
    <source>
        <strain evidence="3">CBS 10117</strain>
    </source>
</reference>
<name>A0A1A6AC34_9TREE</name>
<dbReference type="KEGG" id="kdj:28965538"/>
<dbReference type="AlphaFoldDB" id="A0A1A6AC34"/>
<protein>
    <recommendedName>
        <fullName evidence="5">F-box domain-containing protein</fullName>
    </recommendedName>
</protein>
<dbReference type="RefSeq" id="XP_018265473.1">
    <property type="nucleotide sequence ID" value="XM_018405192.1"/>
</dbReference>
<evidence type="ECO:0000256" key="1">
    <source>
        <dbReference type="SAM" id="MobiDB-lite"/>
    </source>
</evidence>
<reference evidence="3" key="2">
    <citation type="submission" date="2013-07" db="EMBL/GenBank/DDBJ databases">
        <authorList>
            <consortium name="The Broad Institute Genome Sequencing Platform"/>
            <person name="Cuomo C."/>
            <person name="Litvintseva A."/>
            <person name="Chen Y."/>
            <person name="Heitman J."/>
            <person name="Sun S."/>
            <person name="Springer D."/>
            <person name="Dromer F."/>
            <person name="Young S.K."/>
            <person name="Zeng Q."/>
            <person name="Gargeya S."/>
            <person name="Fitzgerald M."/>
            <person name="Abouelleil A."/>
            <person name="Alvarado L."/>
            <person name="Berlin A.M."/>
            <person name="Chapman S.B."/>
            <person name="Dewar J."/>
            <person name="Goldberg J."/>
            <person name="Griggs A."/>
            <person name="Gujja S."/>
            <person name="Hansen M."/>
            <person name="Howarth C."/>
            <person name="Imamovic A."/>
            <person name="Larimer J."/>
            <person name="McCowan C."/>
            <person name="Murphy C."/>
            <person name="Pearson M."/>
            <person name="Priest M."/>
            <person name="Roberts A."/>
            <person name="Saif S."/>
            <person name="Shea T."/>
            <person name="Sykes S."/>
            <person name="Wortman J."/>
            <person name="Nusbaum C."/>
            <person name="Birren B."/>
        </authorList>
    </citation>
    <scope>NUCLEOTIDE SEQUENCE</scope>
    <source>
        <strain evidence="3">CBS 10117</strain>
    </source>
</reference>
<dbReference type="VEuPathDB" id="FungiDB:I303_01839"/>
<feature type="compositionally biased region" description="Basic residues" evidence="1">
    <location>
        <begin position="8"/>
        <end position="18"/>
    </location>
</feature>
<gene>
    <name evidence="2" type="ORF">I303_01839</name>
    <name evidence="3" type="ORF">I303_102022</name>
</gene>
<dbReference type="EMBL" id="KI894028">
    <property type="protein sequence ID" value="OBR87631.1"/>
    <property type="molecule type" value="Genomic_DNA"/>
</dbReference>
<accession>A0A1A6AC34</accession>
<dbReference type="EMBL" id="CP144531">
    <property type="protein sequence ID" value="WWC59466.1"/>
    <property type="molecule type" value="Genomic_DNA"/>
</dbReference>
<dbReference type="GeneID" id="28965538"/>
<sequence>MTIPRTQTKTKPRTKTRTKTQTQTVTDSQTQSGNEDEHPRAMPSGSEPIKPSTSQTKKRSKTSKNISSKSSNPDSNSSLAQLEFSVDTLPARNLVIPNEIILHILNFLALANHQTTLFNCSLSSKKGNKLSSPFLWKNLHLTPWSSKVNDNRTTKAQLESANPKKISCGHIGSGKKPLHHLLKHVETFHLDSHTPEWCNHTSNSNLKLPNLRLLELTVTPHAAGHRKMHITDPLSRGTYADGCRLLRDIRPEVVVLRDNFNAGLDLSNGAIPKSIWNSVEELILVSPVMDIPSLEREPLVADIPLGLKRSLRTLTWIFTPVNAEEWEGRKMYRLDDPHRPDYGNATQVAHLILQLEVDKVEEITLVNVGLVAKLVEEDEDEKYEELHYDAKDYILVKIAEEARKRDWTERKIGGVVDKVKVVMMREYIERGAWEGKFERQELENWEEGTKRLF</sequence>
<feature type="region of interest" description="Disordered" evidence="1">
    <location>
        <begin position="1"/>
        <end position="78"/>
    </location>
</feature>
<feature type="compositionally biased region" description="Low complexity" evidence="1">
    <location>
        <begin position="19"/>
        <end position="31"/>
    </location>
</feature>
<evidence type="ECO:0008006" key="5">
    <source>
        <dbReference type="Google" id="ProtNLM"/>
    </source>
</evidence>
<evidence type="ECO:0000313" key="2">
    <source>
        <dbReference type="EMBL" id="OBR87631.1"/>
    </source>
</evidence>
<organism evidence="2">
    <name type="scientific">Kwoniella dejecticola CBS 10117</name>
    <dbReference type="NCBI Taxonomy" id="1296121"/>
    <lineage>
        <taxon>Eukaryota</taxon>
        <taxon>Fungi</taxon>
        <taxon>Dikarya</taxon>
        <taxon>Basidiomycota</taxon>
        <taxon>Agaricomycotina</taxon>
        <taxon>Tremellomycetes</taxon>
        <taxon>Tremellales</taxon>
        <taxon>Cryptococcaceae</taxon>
        <taxon>Kwoniella</taxon>
    </lineage>
</organism>